<comment type="caution">
    <text evidence="3">The sequence shown here is derived from an EMBL/GenBank/DDBJ whole genome shotgun (WGS) entry which is preliminary data.</text>
</comment>
<dbReference type="Proteomes" id="UP000676336">
    <property type="component" value="Unassembled WGS sequence"/>
</dbReference>
<feature type="non-terminal residue" evidence="3">
    <location>
        <position position="1"/>
    </location>
</feature>
<comment type="similarity">
    <text evidence="1 2">Belongs to the casein kinase 2 subunit beta family.</text>
</comment>
<evidence type="ECO:0000313" key="3">
    <source>
        <dbReference type="EMBL" id="CAF4196860.1"/>
    </source>
</evidence>
<gene>
    <name evidence="3" type="ORF">SMN809_LOCUS21713</name>
</gene>
<sequence>EQAAEMLYGLIHARYILTNNGIAQMLEKFQNGDFGLCPRIYCDNQPMLPLP</sequence>
<protein>
    <recommendedName>
        <fullName evidence="2">Casein kinase II subunit beta</fullName>
        <shortName evidence="2">CK II beta</shortName>
    </recommendedName>
</protein>
<organism evidence="3 4">
    <name type="scientific">Rotaria magnacalcarata</name>
    <dbReference type="NCBI Taxonomy" id="392030"/>
    <lineage>
        <taxon>Eukaryota</taxon>
        <taxon>Metazoa</taxon>
        <taxon>Spiralia</taxon>
        <taxon>Gnathifera</taxon>
        <taxon>Rotifera</taxon>
        <taxon>Eurotatoria</taxon>
        <taxon>Bdelloidea</taxon>
        <taxon>Philodinida</taxon>
        <taxon>Philodinidae</taxon>
        <taxon>Rotaria</taxon>
    </lineage>
</organism>
<name>A0A8S2RZ38_9BILA</name>
<dbReference type="InterPro" id="IPR016149">
    <property type="entry name" value="Casein_kin_II_reg-sub_N"/>
</dbReference>
<dbReference type="GO" id="GO:0005956">
    <property type="term" value="C:protein kinase CK2 complex"/>
    <property type="evidence" value="ECO:0007669"/>
    <property type="project" value="UniProtKB-UniRule"/>
</dbReference>
<accession>A0A8S2RZ38</accession>
<dbReference type="PANTHER" id="PTHR11740">
    <property type="entry name" value="CASEIN KINASE II SUBUNIT BETA"/>
    <property type="match status" value="1"/>
</dbReference>
<dbReference type="SMART" id="SM01085">
    <property type="entry name" value="CK_II_beta"/>
    <property type="match status" value="1"/>
</dbReference>
<proteinExistence type="inferred from homology"/>
<evidence type="ECO:0000313" key="4">
    <source>
        <dbReference type="Proteomes" id="UP000676336"/>
    </source>
</evidence>
<comment type="subunit">
    <text evidence="2">Tetramer of two alpha and two beta subunits.</text>
</comment>
<dbReference type="GO" id="GO:0019887">
    <property type="term" value="F:protein kinase regulator activity"/>
    <property type="evidence" value="ECO:0007669"/>
    <property type="project" value="InterPro"/>
</dbReference>
<dbReference type="AlphaFoldDB" id="A0A8S2RZ38"/>
<dbReference type="InterPro" id="IPR035991">
    <property type="entry name" value="Casein_kinase_II_beta-like"/>
</dbReference>
<evidence type="ECO:0000256" key="1">
    <source>
        <dbReference type="ARBA" id="ARBA00006941"/>
    </source>
</evidence>
<dbReference type="InterPro" id="IPR000704">
    <property type="entry name" value="Casein_kinase_II_reg-sub"/>
</dbReference>
<dbReference type="GO" id="GO:0005737">
    <property type="term" value="C:cytoplasm"/>
    <property type="evidence" value="ECO:0007669"/>
    <property type="project" value="TreeGrafter"/>
</dbReference>
<dbReference type="PANTHER" id="PTHR11740:SF0">
    <property type="entry name" value="CASEIN KINASE II SUBUNIT BETA"/>
    <property type="match status" value="1"/>
</dbReference>
<dbReference type="Gene3D" id="1.10.1820.10">
    <property type="entry name" value="protein kinase ck2 holoenzyme, chain C, domain 1"/>
    <property type="match status" value="1"/>
</dbReference>
<dbReference type="Gene3D" id="2.20.25.20">
    <property type="match status" value="1"/>
</dbReference>
<dbReference type="SUPFAM" id="SSF57798">
    <property type="entry name" value="Casein kinase II beta subunit"/>
    <property type="match status" value="1"/>
</dbReference>
<evidence type="ECO:0000256" key="2">
    <source>
        <dbReference type="RuleBase" id="RU361268"/>
    </source>
</evidence>
<dbReference type="PRINTS" id="PR00472">
    <property type="entry name" value="CASNKINASEII"/>
</dbReference>
<reference evidence="3" key="1">
    <citation type="submission" date="2021-02" db="EMBL/GenBank/DDBJ databases">
        <authorList>
            <person name="Nowell W R."/>
        </authorList>
    </citation>
    <scope>NUCLEOTIDE SEQUENCE</scope>
</reference>
<dbReference type="EMBL" id="CAJOBI010017819">
    <property type="protein sequence ID" value="CAF4196860.1"/>
    <property type="molecule type" value="Genomic_DNA"/>
</dbReference>
<dbReference type="Pfam" id="PF01214">
    <property type="entry name" value="CK_II_beta"/>
    <property type="match status" value="1"/>
</dbReference>